<dbReference type="EMBL" id="JACHHU010000002">
    <property type="protein sequence ID" value="MBB6541948.1"/>
    <property type="molecule type" value="Genomic_DNA"/>
</dbReference>
<dbReference type="Pfam" id="PF08808">
    <property type="entry name" value="RES"/>
    <property type="match status" value="1"/>
</dbReference>
<dbReference type="RefSeq" id="WP_184422019.1">
    <property type="nucleotide sequence ID" value="NZ_AP027362.1"/>
</dbReference>
<keyword evidence="3" id="KW-1185">Reference proteome</keyword>
<name>A0A7X0TSA7_9GAMM</name>
<dbReference type="SMART" id="SM00953">
    <property type="entry name" value="RES"/>
    <property type="match status" value="1"/>
</dbReference>
<gene>
    <name evidence="2" type="ORF">HNQ55_000423</name>
</gene>
<accession>A0A7X0TSA7</accession>
<proteinExistence type="predicted"/>
<sequence length="226" mass="25128">MVKQYKSVQLSNQKAYRLVNSKYPPISLFDDVANSGEFEALYQLQALTNPRLLTEVGDLNLLTKQDIPFGIPGCSYAIAPFTHINPEGSRFSNGDYGVLYLADTINTAIAETLYHQNKIFQNIKGLHYDVVIMRGLTCIFSGNLVDLTGVNEGIYDPIDTGKANALGIKLKKAKAEGVQFNSVRYTTGMCWGLFTPKNILSIKQTAHYQYTFDGQEITKVEKLALV</sequence>
<dbReference type="InterPro" id="IPR014914">
    <property type="entry name" value="RES_dom"/>
</dbReference>
<protein>
    <recommendedName>
        <fullName evidence="1">RES domain-containing protein</fullName>
    </recommendedName>
</protein>
<evidence type="ECO:0000313" key="2">
    <source>
        <dbReference type="EMBL" id="MBB6541948.1"/>
    </source>
</evidence>
<dbReference type="AlphaFoldDB" id="A0A7X0TSA7"/>
<reference evidence="2 3" key="1">
    <citation type="submission" date="2020-08" db="EMBL/GenBank/DDBJ databases">
        <title>Genomic Encyclopedia of Type Strains, Phase IV (KMG-IV): sequencing the most valuable type-strain genomes for metagenomic binning, comparative biology and taxonomic classification.</title>
        <authorList>
            <person name="Goeker M."/>
        </authorList>
    </citation>
    <scope>NUCLEOTIDE SEQUENCE [LARGE SCALE GENOMIC DNA]</scope>
    <source>
        <strain evidence="2 3">DSM 26287</strain>
    </source>
</reference>
<feature type="domain" description="RES" evidence="1">
    <location>
        <begin position="80"/>
        <end position="205"/>
    </location>
</feature>
<organism evidence="2 3">
    <name type="scientific">Thalassotalea piscium</name>
    <dbReference type="NCBI Taxonomy" id="1230533"/>
    <lineage>
        <taxon>Bacteria</taxon>
        <taxon>Pseudomonadati</taxon>
        <taxon>Pseudomonadota</taxon>
        <taxon>Gammaproteobacteria</taxon>
        <taxon>Alteromonadales</taxon>
        <taxon>Colwelliaceae</taxon>
        <taxon>Thalassotalea</taxon>
    </lineage>
</organism>
<dbReference type="Proteomes" id="UP000537141">
    <property type="component" value="Unassembled WGS sequence"/>
</dbReference>
<evidence type="ECO:0000313" key="3">
    <source>
        <dbReference type="Proteomes" id="UP000537141"/>
    </source>
</evidence>
<evidence type="ECO:0000259" key="1">
    <source>
        <dbReference type="SMART" id="SM00953"/>
    </source>
</evidence>
<comment type="caution">
    <text evidence="2">The sequence shown here is derived from an EMBL/GenBank/DDBJ whole genome shotgun (WGS) entry which is preliminary data.</text>
</comment>